<dbReference type="Proteomes" id="UP000623215">
    <property type="component" value="Unassembled WGS sequence"/>
</dbReference>
<dbReference type="EMBL" id="DQVW01000025">
    <property type="protein sequence ID" value="HIQ32180.1"/>
    <property type="molecule type" value="Genomic_DNA"/>
</dbReference>
<reference evidence="3" key="1">
    <citation type="journal article" date="2020" name="ISME J.">
        <title>Gammaproteobacteria mediating utilization of methyl-, sulfur- and petroleum organic compounds in deep ocean hydrothermal plumes.</title>
        <authorList>
            <person name="Zhou Z."/>
            <person name="Liu Y."/>
            <person name="Pan J."/>
            <person name="Cron B.R."/>
            <person name="Toner B.M."/>
            <person name="Anantharaman K."/>
            <person name="Breier J.A."/>
            <person name="Dick G.J."/>
            <person name="Li M."/>
        </authorList>
    </citation>
    <scope>NUCLEOTIDE SEQUENCE</scope>
    <source>
        <strain evidence="3">SZUA-1534</strain>
    </source>
</reference>
<protein>
    <submittedName>
        <fullName evidence="3">Uncharacterized protein</fullName>
    </submittedName>
</protein>
<feature type="transmembrane region" description="Helical" evidence="2">
    <location>
        <begin position="6"/>
        <end position="27"/>
    </location>
</feature>
<evidence type="ECO:0000256" key="1">
    <source>
        <dbReference type="SAM" id="Coils"/>
    </source>
</evidence>
<keyword evidence="2" id="KW-0472">Membrane</keyword>
<comment type="caution">
    <text evidence="3">The sequence shown here is derived from an EMBL/GenBank/DDBJ whole genome shotgun (WGS) entry which is preliminary data.</text>
</comment>
<gene>
    <name evidence="3" type="ORF">EYH55_01695</name>
</gene>
<feature type="coiled-coil region" evidence="1">
    <location>
        <begin position="19"/>
        <end position="60"/>
    </location>
</feature>
<evidence type="ECO:0000313" key="3">
    <source>
        <dbReference type="EMBL" id="HIQ32180.1"/>
    </source>
</evidence>
<dbReference type="AlphaFoldDB" id="A0A833EAT6"/>
<sequence length="61" mass="7235">MISYDTIAIIIATLSITLNIILTIKLIQLKRELDQLKQSTRLTREELERINQRLRRLKITD</sequence>
<proteinExistence type="predicted"/>
<keyword evidence="2" id="KW-1133">Transmembrane helix</keyword>
<name>A0A833EAT6_9EURY</name>
<evidence type="ECO:0000256" key="2">
    <source>
        <dbReference type="SAM" id="Phobius"/>
    </source>
</evidence>
<accession>A0A833EAT6</accession>
<organism evidence="3 4">
    <name type="scientific">Methanothermococcus okinawensis</name>
    <dbReference type="NCBI Taxonomy" id="155863"/>
    <lineage>
        <taxon>Archaea</taxon>
        <taxon>Methanobacteriati</taxon>
        <taxon>Methanobacteriota</taxon>
        <taxon>Methanomada group</taxon>
        <taxon>Methanococci</taxon>
        <taxon>Methanococcales</taxon>
        <taxon>Methanococcaceae</taxon>
        <taxon>Methanothermococcus</taxon>
    </lineage>
</organism>
<keyword evidence="2" id="KW-0812">Transmembrane</keyword>
<keyword evidence="1" id="KW-0175">Coiled coil</keyword>
<evidence type="ECO:0000313" key="4">
    <source>
        <dbReference type="Proteomes" id="UP000623215"/>
    </source>
</evidence>